<dbReference type="Gene3D" id="3.40.50.300">
    <property type="entry name" value="P-loop containing nucleotide triphosphate hydrolases"/>
    <property type="match status" value="2"/>
</dbReference>
<comment type="caution">
    <text evidence="1">The sequence shown here is derived from an EMBL/GenBank/DDBJ whole genome shotgun (WGS) entry which is preliminary data.</text>
</comment>
<evidence type="ECO:0008006" key="3">
    <source>
        <dbReference type="Google" id="ProtNLM"/>
    </source>
</evidence>
<dbReference type="PANTHER" id="PTHR47642">
    <property type="entry name" value="ATP-DEPENDENT DNA HELICASE"/>
    <property type="match status" value="1"/>
</dbReference>
<keyword evidence="2" id="KW-1185">Reference proteome</keyword>
<reference evidence="1" key="1">
    <citation type="submission" date="2021-02" db="EMBL/GenBank/DDBJ databases">
        <authorList>
            <person name="Dougan E. K."/>
            <person name="Rhodes N."/>
            <person name="Thang M."/>
            <person name="Chan C."/>
        </authorList>
    </citation>
    <scope>NUCLEOTIDE SEQUENCE</scope>
</reference>
<dbReference type="InterPro" id="IPR027417">
    <property type="entry name" value="P-loop_NTPase"/>
</dbReference>
<dbReference type="SUPFAM" id="SSF52540">
    <property type="entry name" value="P-loop containing nucleoside triphosphate hydrolases"/>
    <property type="match status" value="1"/>
</dbReference>
<dbReference type="Pfam" id="PF13604">
    <property type="entry name" value="AAA_30"/>
    <property type="match status" value="1"/>
</dbReference>
<evidence type="ECO:0000313" key="1">
    <source>
        <dbReference type="EMBL" id="CAE7466226.1"/>
    </source>
</evidence>
<accession>A0A812S823</accession>
<dbReference type="EMBL" id="CAJNIZ010023082">
    <property type="protein sequence ID" value="CAE7466226.1"/>
    <property type="molecule type" value="Genomic_DNA"/>
</dbReference>
<proteinExistence type="predicted"/>
<name>A0A812S823_SYMPI</name>
<dbReference type="Proteomes" id="UP000649617">
    <property type="component" value="Unassembled WGS sequence"/>
</dbReference>
<dbReference type="AlphaFoldDB" id="A0A812S823"/>
<gene>
    <name evidence="1" type="ORF">SPIL2461_LOCUS11715</name>
</gene>
<dbReference type="InterPro" id="IPR051055">
    <property type="entry name" value="PIF1_helicase"/>
</dbReference>
<dbReference type="Gene3D" id="2.30.30.940">
    <property type="match status" value="1"/>
</dbReference>
<dbReference type="PANTHER" id="PTHR47642:SF6">
    <property type="entry name" value="ATP-DEPENDENT DNA HELICASE"/>
    <property type="match status" value="1"/>
</dbReference>
<evidence type="ECO:0000313" key="2">
    <source>
        <dbReference type="Proteomes" id="UP000649617"/>
    </source>
</evidence>
<sequence>MDCLTQYDMIAVDEVSQLSQKDFERIVQMWEAADRIPALIFAGDFWQLPGVQPTRATDSPKWRLVHQIELHEMWRCKDETLREKLMALRTAMPTKALLKRIALRHKAWSGHREPTAWDLQHLYSKVPHTTVATCTRRAAAHVNELSIWVLFTTKRKRPLAELKENKVVLGRPPVPLSMKLFKGMRVRITRNVDKGSDFINGVEATVKSYDSASRCVHVLTKTGRNLAIYPITDWIQECGYVTAYPIRAGYASTVHKLQGAELDHITIWLDIPFMKAAGYVALSRVQRDGDYLLGGKVTRRHFVPAM</sequence>
<protein>
    <recommendedName>
        <fullName evidence="3">DNA helicase</fullName>
    </recommendedName>
</protein>
<dbReference type="OrthoDB" id="432761at2759"/>
<dbReference type="CDD" id="cd18809">
    <property type="entry name" value="SF1_C_RecD"/>
    <property type="match status" value="1"/>
</dbReference>
<organism evidence="1 2">
    <name type="scientific">Symbiodinium pilosum</name>
    <name type="common">Dinoflagellate</name>
    <dbReference type="NCBI Taxonomy" id="2952"/>
    <lineage>
        <taxon>Eukaryota</taxon>
        <taxon>Sar</taxon>
        <taxon>Alveolata</taxon>
        <taxon>Dinophyceae</taxon>
        <taxon>Suessiales</taxon>
        <taxon>Symbiodiniaceae</taxon>
        <taxon>Symbiodinium</taxon>
    </lineage>
</organism>